<dbReference type="RefSeq" id="WP_213494600.1">
    <property type="nucleotide sequence ID" value="NZ_CP074694.1"/>
</dbReference>
<dbReference type="EMBL" id="CP074694">
    <property type="protein sequence ID" value="QVL30717.1"/>
    <property type="molecule type" value="Genomic_DNA"/>
</dbReference>
<dbReference type="Proteomes" id="UP000676194">
    <property type="component" value="Chromosome"/>
</dbReference>
<evidence type="ECO:0000313" key="2">
    <source>
        <dbReference type="Proteomes" id="UP000676194"/>
    </source>
</evidence>
<dbReference type="AlphaFoldDB" id="A0A8E6B2N4"/>
<evidence type="ECO:0000313" key="1">
    <source>
        <dbReference type="EMBL" id="QVL30717.1"/>
    </source>
</evidence>
<name>A0A8E6B2N4_9BACT</name>
<reference evidence="1" key="1">
    <citation type="submission" date="2021-05" db="EMBL/GenBank/DDBJ databases">
        <title>Complete genome sequence of the cellulolytic planctomycete Telmatocola sphagniphila SP2T and characterization of the first cellulase from planctomycetes.</title>
        <authorList>
            <person name="Rakitin A.L."/>
            <person name="Beletsky A.V."/>
            <person name="Naumoff D.G."/>
            <person name="Kulichevskaya I.S."/>
            <person name="Mardanov A.V."/>
            <person name="Ravin N.V."/>
            <person name="Dedysh S.N."/>
        </authorList>
    </citation>
    <scope>NUCLEOTIDE SEQUENCE</scope>
    <source>
        <strain evidence="1">SP2T</strain>
    </source>
</reference>
<gene>
    <name evidence="1" type="ORF">KIH39_17905</name>
</gene>
<protein>
    <submittedName>
        <fullName evidence="1">Uncharacterized protein</fullName>
    </submittedName>
</protein>
<keyword evidence="2" id="KW-1185">Reference proteome</keyword>
<accession>A0A8E6B2N4</accession>
<proteinExistence type="predicted"/>
<organism evidence="1 2">
    <name type="scientific">Telmatocola sphagniphila</name>
    <dbReference type="NCBI Taxonomy" id="1123043"/>
    <lineage>
        <taxon>Bacteria</taxon>
        <taxon>Pseudomonadati</taxon>
        <taxon>Planctomycetota</taxon>
        <taxon>Planctomycetia</taxon>
        <taxon>Gemmatales</taxon>
        <taxon>Gemmataceae</taxon>
    </lineage>
</organism>
<sequence>MAKVPLTHFTPDPERLEVIRECMESYNVGDLKAEWPNNIISRQAVVYGSGVIARRSESIHHSVDPDELTLCRQLSAEAEKVMDETDVGMGSSSSDPFRGFFIAANVGESVSKITEELVRAKFGNTLFPPVTITVEPLAESGVWWSEVEEDGSESDPEYFLPWREMIQWFRNRPEFVDTRFVRIGHDRDLWELPRKDYPEGTEITGCVLPRLALGLTRGGSLVGLFGYSVKS</sequence>
<dbReference type="KEGG" id="tsph:KIH39_17905"/>